<gene>
    <name evidence="2" type="ORF">K435DRAFT_778095</name>
</gene>
<proteinExistence type="predicted"/>
<dbReference type="Pfam" id="PF20414">
    <property type="entry name" value="DUF6698"/>
    <property type="match status" value="1"/>
</dbReference>
<feature type="compositionally biased region" description="Polar residues" evidence="1">
    <location>
        <begin position="312"/>
        <end position="342"/>
    </location>
</feature>
<keyword evidence="3" id="KW-1185">Reference proteome</keyword>
<dbReference type="InterPro" id="IPR046521">
    <property type="entry name" value="DUF6698"/>
</dbReference>
<evidence type="ECO:0000256" key="1">
    <source>
        <dbReference type="SAM" id="MobiDB-lite"/>
    </source>
</evidence>
<feature type="region of interest" description="Disordered" evidence="1">
    <location>
        <begin position="377"/>
        <end position="413"/>
    </location>
</feature>
<feature type="region of interest" description="Disordered" evidence="1">
    <location>
        <begin position="304"/>
        <end position="364"/>
    </location>
</feature>
<protein>
    <submittedName>
        <fullName evidence="2">Uncharacterized protein</fullName>
    </submittedName>
</protein>
<organism evidence="2 3">
    <name type="scientific">Dendrothele bispora (strain CBS 962.96)</name>
    <dbReference type="NCBI Taxonomy" id="1314807"/>
    <lineage>
        <taxon>Eukaryota</taxon>
        <taxon>Fungi</taxon>
        <taxon>Dikarya</taxon>
        <taxon>Basidiomycota</taxon>
        <taxon>Agaricomycotina</taxon>
        <taxon>Agaricomycetes</taxon>
        <taxon>Agaricomycetidae</taxon>
        <taxon>Agaricales</taxon>
        <taxon>Agaricales incertae sedis</taxon>
        <taxon>Dendrothele</taxon>
    </lineage>
</organism>
<dbReference type="Proteomes" id="UP000297245">
    <property type="component" value="Unassembled WGS sequence"/>
</dbReference>
<dbReference type="OrthoDB" id="3160134at2759"/>
<evidence type="ECO:0000313" key="2">
    <source>
        <dbReference type="EMBL" id="THU97350.1"/>
    </source>
</evidence>
<evidence type="ECO:0000313" key="3">
    <source>
        <dbReference type="Proteomes" id="UP000297245"/>
    </source>
</evidence>
<reference evidence="2 3" key="1">
    <citation type="journal article" date="2019" name="Nat. Ecol. Evol.">
        <title>Megaphylogeny resolves global patterns of mushroom evolution.</title>
        <authorList>
            <person name="Varga T."/>
            <person name="Krizsan K."/>
            <person name="Foldi C."/>
            <person name="Dima B."/>
            <person name="Sanchez-Garcia M."/>
            <person name="Sanchez-Ramirez S."/>
            <person name="Szollosi G.J."/>
            <person name="Szarkandi J.G."/>
            <person name="Papp V."/>
            <person name="Albert L."/>
            <person name="Andreopoulos W."/>
            <person name="Angelini C."/>
            <person name="Antonin V."/>
            <person name="Barry K.W."/>
            <person name="Bougher N.L."/>
            <person name="Buchanan P."/>
            <person name="Buyck B."/>
            <person name="Bense V."/>
            <person name="Catcheside P."/>
            <person name="Chovatia M."/>
            <person name="Cooper J."/>
            <person name="Damon W."/>
            <person name="Desjardin D."/>
            <person name="Finy P."/>
            <person name="Geml J."/>
            <person name="Haridas S."/>
            <person name="Hughes K."/>
            <person name="Justo A."/>
            <person name="Karasinski D."/>
            <person name="Kautmanova I."/>
            <person name="Kiss B."/>
            <person name="Kocsube S."/>
            <person name="Kotiranta H."/>
            <person name="LaButti K.M."/>
            <person name="Lechner B.E."/>
            <person name="Liimatainen K."/>
            <person name="Lipzen A."/>
            <person name="Lukacs Z."/>
            <person name="Mihaltcheva S."/>
            <person name="Morgado L.N."/>
            <person name="Niskanen T."/>
            <person name="Noordeloos M.E."/>
            <person name="Ohm R.A."/>
            <person name="Ortiz-Santana B."/>
            <person name="Ovrebo C."/>
            <person name="Racz N."/>
            <person name="Riley R."/>
            <person name="Savchenko A."/>
            <person name="Shiryaev A."/>
            <person name="Soop K."/>
            <person name="Spirin V."/>
            <person name="Szebenyi C."/>
            <person name="Tomsovsky M."/>
            <person name="Tulloss R.E."/>
            <person name="Uehling J."/>
            <person name="Grigoriev I.V."/>
            <person name="Vagvolgyi C."/>
            <person name="Papp T."/>
            <person name="Martin F.M."/>
            <person name="Miettinen O."/>
            <person name="Hibbett D.S."/>
            <person name="Nagy L.G."/>
        </authorList>
    </citation>
    <scope>NUCLEOTIDE SEQUENCE [LARGE SCALE GENOMIC DNA]</scope>
    <source>
        <strain evidence="2 3">CBS 962.96</strain>
    </source>
</reference>
<dbReference type="EMBL" id="ML179157">
    <property type="protein sequence ID" value="THU97350.1"/>
    <property type="molecule type" value="Genomic_DNA"/>
</dbReference>
<accession>A0A4S8M5K8</accession>
<dbReference type="AlphaFoldDB" id="A0A4S8M5K8"/>
<name>A0A4S8M5K8_DENBC</name>
<sequence>MTERELRERQRSLDAYAALVKRFPVLKQRLDECSLYDDTTLYEILLSTIHTGSKEARANDTKTLKTKIIDWIPTIIDNSILAVKSDPDDFAWGRLNQSVLKSERGINNKRIAMLLLPWQDAQRFWVEGKSTVDVDSIMSDIRSGVIPPLKSDSLPAFLFSFAKYKPDQIYSGLLFGPLLIAAFKCIFTSPSSAIEPKFVRTKAGNAQKLDIKAVTPELLVYVAAQVRFALCPIQSWSAKDGKFNLNHFYDNLVKFLYGAPVQWREKTFRALNEEFFGPADDDDNDEPALDSDMALLSEHFENYVDSDDEDGNFSSTGQTSSPRQTVASSTVPSLNGSTGQDQENTDHDVNEPTSRSAIEDPMALDKEHVIDNPDYINEESASQENDNDTGDYGCSRSDCEDEDEADEEYTHLSIQRGRAGFRGRLIYESDDTTQRVSKRVKRS</sequence>